<evidence type="ECO:0000256" key="4">
    <source>
        <dbReference type="ARBA" id="ARBA00022989"/>
    </source>
</evidence>
<feature type="transmembrane region" description="Helical" evidence="6">
    <location>
        <begin position="754"/>
        <end position="778"/>
    </location>
</feature>
<feature type="transmembrane region" description="Helical" evidence="6">
    <location>
        <begin position="419"/>
        <end position="442"/>
    </location>
</feature>
<keyword evidence="2" id="KW-1003">Cell membrane</keyword>
<feature type="transmembrane region" description="Helical" evidence="6">
    <location>
        <begin position="473"/>
        <end position="491"/>
    </location>
</feature>
<dbReference type="PANTHER" id="PTHR30287">
    <property type="entry name" value="MEMBRANE COMPONENT OF PREDICTED ABC SUPERFAMILY METABOLITE UPTAKE TRANSPORTER"/>
    <property type="match status" value="1"/>
</dbReference>
<dbReference type="Proteomes" id="UP000190044">
    <property type="component" value="Unassembled WGS sequence"/>
</dbReference>
<proteinExistence type="predicted"/>
<evidence type="ECO:0000313" key="9">
    <source>
        <dbReference type="Proteomes" id="UP000190044"/>
    </source>
</evidence>
<keyword evidence="4 6" id="KW-1133">Transmembrane helix</keyword>
<feature type="transmembrane region" description="Helical" evidence="6">
    <location>
        <begin position="346"/>
        <end position="367"/>
    </location>
</feature>
<keyword evidence="9" id="KW-1185">Reference proteome</keyword>
<feature type="transmembrane region" description="Helical" evidence="6">
    <location>
        <begin position="710"/>
        <end position="733"/>
    </location>
</feature>
<accession>A0A1T5A2T3</accession>
<protein>
    <submittedName>
        <fullName evidence="8">Putative ABC transport system permease protein</fullName>
    </submittedName>
</protein>
<evidence type="ECO:0000313" key="8">
    <source>
        <dbReference type="EMBL" id="SKB29256.1"/>
    </source>
</evidence>
<evidence type="ECO:0000256" key="3">
    <source>
        <dbReference type="ARBA" id="ARBA00022692"/>
    </source>
</evidence>
<feature type="transmembrane region" description="Helical" evidence="6">
    <location>
        <begin position="256"/>
        <end position="282"/>
    </location>
</feature>
<keyword evidence="3 6" id="KW-0812">Transmembrane</keyword>
<evidence type="ECO:0000256" key="2">
    <source>
        <dbReference type="ARBA" id="ARBA00022475"/>
    </source>
</evidence>
<evidence type="ECO:0000256" key="5">
    <source>
        <dbReference type="ARBA" id="ARBA00023136"/>
    </source>
</evidence>
<feature type="domain" description="ABC3 transporter permease C-terminal" evidence="7">
    <location>
        <begin position="260"/>
        <end position="375"/>
    </location>
</feature>
<dbReference type="InterPro" id="IPR003838">
    <property type="entry name" value="ABC3_permease_C"/>
</dbReference>
<dbReference type="GO" id="GO:0005886">
    <property type="term" value="C:plasma membrane"/>
    <property type="evidence" value="ECO:0007669"/>
    <property type="project" value="UniProtKB-SubCell"/>
</dbReference>
<name>A0A1T5A2T3_9SPHN</name>
<dbReference type="Pfam" id="PF02687">
    <property type="entry name" value="FtsX"/>
    <property type="match status" value="2"/>
</dbReference>
<feature type="transmembrane region" description="Helical" evidence="6">
    <location>
        <begin position="303"/>
        <end position="326"/>
    </location>
</feature>
<dbReference type="InterPro" id="IPR038766">
    <property type="entry name" value="Membrane_comp_ABC_pdt"/>
</dbReference>
<dbReference type="PANTHER" id="PTHR30287:SF1">
    <property type="entry name" value="INNER MEMBRANE PROTEIN"/>
    <property type="match status" value="1"/>
</dbReference>
<gene>
    <name evidence="8" type="ORF">SAMN06295937_1002151</name>
</gene>
<sequence length="834" mass="87368">MSIPLALLWRIARRDLAARIRGLRLLAVCLFLGVATLAAIGSLTRGITSELEARGQTILGGDIEFSLPQREATADEMAAFRREGRVSATVRLRAMANNADGEALLSELKAVDDAYPLYGTLRLEKGARRGAPPPGRIWIGQDLASRLGLERDSSVKFGEMTFVVDGIVTDEPDRLGEGFTLGPVAIIGLLDLPATQLIQPGSLYESKYRVRLPIGADVEAARKRLAAAFPEAGWDITDRNNGAPGTRRFIERMGQFLSLVGLAALVIAGIGVGNGVATYLAGKRPGLATLKVLGADSAALMQIYALQILAVAAGAIILGLAVGALAPPLVTAIAGDVLPVKPGLAIYPLPLAVSAAYGLLIAVAFALPPLAAARQVPAAGLFRATVDRLARPEPRTVLAVAAALAAIVALAVGTAREPWFALGFVGAAAGLLLLLVGLGWLVRRGASKLPRPRRPLLRLALANLHRPGAPTGALVVALGLGLTLFVALAAIQTSMTAEIARTVPQRAPSFFVLDVPRDGAERFRGLVTHAEPKAEINLIPALRGSVTEYAGQRVDELAELPEGAWVLRGDRGLTYSAELPQGSALVGGSWWPTNYKGPPLVSVEQEVAKSLDLKLGDTLSVNVLGVEVQAKVASLRTVEWDNFGLNYVLVFSPESFDSAPHNMIATIAVSPEAEAVLARDIPQAFPSASLIAVRDVVTQVTALLTQMSQAIAAAASIAILAGIAVLIGAIAASRERRVYDSVILKLLGATRGQILAAQGVEYGLLAAVLAILALGLGLSSAWYVVTQLFDFRFAPDPLIVGLTLLGGAGLSFLIGIAGSWPLLSTRPARALRNL</sequence>
<evidence type="ECO:0000259" key="7">
    <source>
        <dbReference type="Pfam" id="PF02687"/>
    </source>
</evidence>
<feature type="transmembrane region" description="Helical" evidence="6">
    <location>
        <begin position="396"/>
        <end position="413"/>
    </location>
</feature>
<evidence type="ECO:0000256" key="6">
    <source>
        <dbReference type="SAM" id="Phobius"/>
    </source>
</evidence>
<feature type="domain" description="ABC3 transporter permease C-terminal" evidence="7">
    <location>
        <begin position="714"/>
        <end position="825"/>
    </location>
</feature>
<organism evidence="8 9">
    <name type="scientific">Sphingopyxis flava</name>
    <dbReference type="NCBI Taxonomy" id="1507287"/>
    <lineage>
        <taxon>Bacteria</taxon>
        <taxon>Pseudomonadati</taxon>
        <taxon>Pseudomonadota</taxon>
        <taxon>Alphaproteobacteria</taxon>
        <taxon>Sphingomonadales</taxon>
        <taxon>Sphingomonadaceae</taxon>
        <taxon>Sphingopyxis</taxon>
    </lineage>
</organism>
<feature type="transmembrane region" description="Helical" evidence="6">
    <location>
        <begin position="798"/>
        <end position="823"/>
    </location>
</feature>
<dbReference type="AlphaFoldDB" id="A0A1T5A2T3"/>
<comment type="subcellular location">
    <subcellularLocation>
        <location evidence="1">Cell membrane</location>
        <topology evidence="1">Multi-pass membrane protein</topology>
    </subcellularLocation>
</comment>
<dbReference type="EMBL" id="FUYP01000002">
    <property type="protein sequence ID" value="SKB29256.1"/>
    <property type="molecule type" value="Genomic_DNA"/>
</dbReference>
<reference evidence="9" key="1">
    <citation type="submission" date="2017-02" db="EMBL/GenBank/DDBJ databases">
        <authorList>
            <person name="Varghese N."/>
            <person name="Submissions S."/>
        </authorList>
    </citation>
    <scope>NUCLEOTIDE SEQUENCE [LARGE SCALE GENOMIC DNA]</scope>
    <source>
        <strain evidence="9">R11H</strain>
    </source>
</reference>
<evidence type="ECO:0000256" key="1">
    <source>
        <dbReference type="ARBA" id="ARBA00004651"/>
    </source>
</evidence>
<keyword evidence="5 6" id="KW-0472">Membrane</keyword>